<reference evidence="1 2" key="1">
    <citation type="submission" date="2018-01" db="EMBL/GenBank/DDBJ databases">
        <title>Bacillus asahii Genome sequencing and assembly.</title>
        <authorList>
            <person name="Jiang H."/>
            <person name="Feng Y."/>
            <person name="Zhao F."/>
            <person name="Lin X."/>
        </authorList>
    </citation>
    <scope>NUCLEOTIDE SEQUENCE [LARGE SCALE GENOMIC DNA]</scope>
    <source>
        <strain evidence="1 2">OM18</strain>
    </source>
</reference>
<evidence type="ECO:0000313" key="2">
    <source>
        <dbReference type="Proteomes" id="UP000283095"/>
    </source>
</evidence>
<dbReference type="KEGG" id="pasa:BAOM_1180"/>
<dbReference type="EMBL" id="CP026095">
    <property type="protein sequence ID" value="AZV41791.1"/>
    <property type="molecule type" value="Genomic_DNA"/>
</dbReference>
<organism evidence="1 2">
    <name type="scientific">Peribacillus asahii</name>
    <dbReference type="NCBI Taxonomy" id="228899"/>
    <lineage>
        <taxon>Bacteria</taxon>
        <taxon>Bacillati</taxon>
        <taxon>Bacillota</taxon>
        <taxon>Bacilli</taxon>
        <taxon>Bacillales</taxon>
        <taxon>Bacillaceae</taxon>
        <taxon>Peribacillus</taxon>
    </lineage>
</organism>
<protein>
    <submittedName>
        <fullName evidence="1">Uncharacterized protein</fullName>
    </submittedName>
</protein>
<gene>
    <name evidence="1" type="ORF">BAOM_1180</name>
</gene>
<evidence type="ECO:0000313" key="1">
    <source>
        <dbReference type="EMBL" id="AZV41791.1"/>
    </source>
</evidence>
<dbReference type="Proteomes" id="UP000283095">
    <property type="component" value="Chromosome"/>
</dbReference>
<name>A0A3T0KNL2_9BACI</name>
<accession>A0A3T0KNL2</accession>
<sequence length="42" mass="4764">MLNTNRPEVWTYAKPVKKAEPTKIKKGCGCNKNKSQNQNQTS</sequence>
<dbReference type="AlphaFoldDB" id="A0A3T0KNL2"/>
<proteinExistence type="predicted"/>